<evidence type="ECO:0000313" key="5">
    <source>
        <dbReference type="EMBL" id="BBZ32693.1"/>
    </source>
</evidence>
<gene>
    <name evidence="5" type="ORF">MCNF_12980</name>
</gene>
<feature type="transmembrane region" description="Helical" evidence="2">
    <location>
        <begin position="166"/>
        <end position="185"/>
    </location>
</feature>
<protein>
    <recommendedName>
        <fullName evidence="7">Nuclease PIN</fullName>
    </recommendedName>
</protein>
<feature type="transmembrane region" description="Helical" evidence="2">
    <location>
        <begin position="123"/>
        <end position="146"/>
    </location>
</feature>
<dbReference type="InterPro" id="IPR026954">
    <property type="entry name" value="PknH-like_Extracell"/>
</dbReference>
<evidence type="ECO:0000256" key="2">
    <source>
        <dbReference type="SAM" id="Phobius"/>
    </source>
</evidence>
<feature type="compositionally biased region" description="Low complexity" evidence="1">
    <location>
        <begin position="240"/>
        <end position="249"/>
    </location>
</feature>
<proteinExistence type="predicted"/>
<reference evidence="5" key="2">
    <citation type="submission" date="2020-02" db="EMBL/GenBank/DDBJ databases">
        <authorList>
            <person name="Matsumoto Y."/>
            <person name="Motooka D."/>
            <person name="Nakamura S."/>
        </authorList>
    </citation>
    <scope>NUCLEOTIDE SEQUENCE</scope>
    <source>
        <strain evidence="5">JCM 13671</strain>
    </source>
</reference>
<dbReference type="EMBL" id="AP022612">
    <property type="protein sequence ID" value="BBZ32693.1"/>
    <property type="molecule type" value="Genomic_DNA"/>
</dbReference>
<dbReference type="Pfam" id="PF13828">
    <property type="entry name" value="DUF4190"/>
    <property type="match status" value="1"/>
</dbReference>
<evidence type="ECO:0008006" key="7">
    <source>
        <dbReference type="Google" id="ProtNLM"/>
    </source>
</evidence>
<accession>A0A7I7XUE2</accession>
<keyword evidence="2" id="KW-0812">Transmembrane</keyword>
<dbReference type="InterPro" id="IPR038232">
    <property type="entry name" value="PknH-like_Extracell_sf"/>
</dbReference>
<dbReference type="AlphaFoldDB" id="A0A7I7XUE2"/>
<feature type="region of interest" description="Disordered" evidence="1">
    <location>
        <begin position="91"/>
        <end position="116"/>
    </location>
</feature>
<name>A0A7I7XUE2_9MYCO</name>
<sequence length="408" mass="41814">MTYGEYPPGGPQQPETPPPGYPYAPAPVDPYAQPYPGAQQQPYPGAYPPPAGGYPPSGAYPPLGAYPPPGAYPPGAYPSSGAYPPPSGAYPPPSGAYPPPSGAYPPPQPGSPLPYPPEQTNTLATLSIVFAFVFAPVGALLGHLALGQIKQSHERGRERALIGMTLSYAVIVFAVLALVATLTVADRSGDGTTTVAGDEPSLTMPAPAAPPGTTAPKQSRVDISNVLLSLDEVRTIMKTPGLSPSSSSGSGSGSGSDKDVTAEPEECLSAVAAGIDTVYEGKGGRDYKRASFSDNSVVTIVDQVAVGFDDAAAARKFVADSRTQWQQCAGRSFTLTSPSGTITWDIGTPTGGPERVAVRSTITAGPGVPQYRVLAVKGSVVVDIAVVSPTATTEPDVITDRILARIPS</sequence>
<keyword evidence="2" id="KW-1133">Transmembrane helix</keyword>
<feature type="compositionally biased region" description="Pro residues" evidence="1">
    <location>
        <begin position="8"/>
        <end position="28"/>
    </location>
</feature>
<evidence type="ECO:0000259" key="4">
    <source>
        <dbReference type="Pfam" id="PF14032"/>
    </source>
</evidence>
<feature type="region of interest" description="Disordered" evidence="1">
    <location>
        <begin position="188"/>
        <end position="218"/>
    </location>
</feature>
<feature type="compositionally biased region" description="Low complexity" evidence="1">
    <location>
        <begin position="29"/>
        <end position="44"/>
    </location>
</feature>
<evidence type="ECO:0000259" key="3">
    <source>
        <dbReference type="Pfam" id="PF13828"/>
    </source>
</evidence>
<feature type="region of interest" description="Disordered" evidence="1">
    <location>
        <begin position="1"/>
        <end position="51"/>
    </location>
</feature>
<keyword evidence="6" id="KW-1185">Reference proteome</keyword>
<feature type="domain" description="DUF4190" evidence="3">
    <location>
        <begin position="126"/>
        <end position="177"/>
    </location>
</feature>
<evidence type="ECO:0000256" key="1">
    <source>
        <dbReference type="SAM" id="MobiDB-lite"/>
    </source>
</evidence>
<feature type="region of interest" description="Disordered" evidence="1">
    <location>
        <begin position="238"/>
        <end position="263"/>
    </location>
</feature>
<dbReference type="Gene3D" id="3.40.1000.70">
    <property type="entry name" value="PknH-like extracellular domain"/>
    <property type="match status" value="1"/>
</dbReference>
<dbReference type="Proteomes" id="UP000466931">
    <property type="component" value="Chromosome"/>
</dbReference>
<keyword evidence="2" id="KW-0472">Membrane</keyword>
<dbReference type="OrthoDB" id="4374883at2"/>
<evidence type="ECO:0000313" key="6">
    <source>
        <dbReference type="Proteomes" id="UP000466931"/>
    </source>
</evidence>
<feature type="domain" description="PknH-like extracellular" evidence="4">
    <location>
        <begin position="222"/>
        <end position="405"/>
    </location>
</feature>
<organism evidence="5 6">
    <name type="scientific">Mycolicibacterium confluentis</name>
    <dbReference type="NCBI Taxonomy" id="28047"/>
    <lineage>
        <taxon>Bacteria</taxon>
        <taxon>Bacillati</taxon>
        <taxon>Actinomycetota</taxon>
        <taxon>Actinomycetes</taxon>
        <taxon>Mycobacteriales</taxon>
        <taxon>Mycobacteriaceae</taxon>
        <taxon>Mycolicibacterium</taxon>
    </lineage>
</organism>
<dbReference type="RefSeq" id="WP_085153013.1">
    <property type="nucleotide sequence ID" value="NZ_AP022612.1"/>
</dbReference>
<dbReference type="InterPro" id="IPR025241">
    <property type="entry name" value="DUF4190"/>
</dbReference>
<dbReference type="Pfam" id="PF14032">
    <property type="entry name" value="PknH_C"/>
    <property type="match status" value="1"/>
</dbReference>
<reference evidence="5" key="1">
    <citation type="journal article" date="2019" name="Emerg. Microbes Infect.">
        <title>Comprehensive subspecies identification of 175 nontuberculous mycobacteria species based on 7547 genomic profiles.</title>
        <authorList>
            <person name="Matsumoto Y."/>
            <person name="Kinjo T."/>
            <person name="Motooka D."/>
            <person name="Nabeya D."/>
            <person name="Jung N."/>
            <person name="Uechi K."/>
            <person name="Horii T."/>
            <person name="Iida T."/>
            <person name="Fujita J."/>
            <person name="Nakamura S."/>
        </authorList>
    </citation>
    <scope>NUCLEOTIDE SEQUENCE [LARGE SCALE GENOMIC DNA]</scope>
    <source>
        <strain evidence="5">JCM 13671</strain>
    </source>
</reference>